<dbReference type="Gene3D" id="1.20.1250.20">
    <property type="entry name" value="MFS general substrate transporter like domains"/>
    <property type="match status" value="1"/>
</dbReference>
<feature type="transmembrane region" description="Helical" evidence="7">
    <location>
        <begin position="382"/>
        <end position="402"/>
    </location>
</feature>
<evidence type="ECO:0000256" key="1">
    <source>
        <dbReference type="ARBA" id="ARBA00004141"/>
    </source>
</evidence>
<feature type="transmembrane region" description="Helical" evidence="7">
    <location>
        <begin position="414"/>
        <end position="436"/>
    </location>
</feature>
<evidence type="ECO:0000256" key="7">
    <source>
        <dbReference type="SAM" id="Phobius"/>
    </source>
</evidence>
<feature type="transmembrane region" description="Helical" evidence="7">
    <location>
        <begin position="133"/>
        <end position="155"/>
    </location>
</feature>
<evidence type="ECO:0000313" key="10">
    <source>
        <dbReference type="Proteomes" id="UP000295727"/>
    </source>
</evidence>
<feature type="domain" description="Major facilitator superfamily (MFS) profile" evidence="8">
    <location>
        <begin position="42"/>
        <end position="440"/>
    </location>
</feature>
<keyword evidence="4 7" id="KW-1133">Transmembrane helix</keyword>
<dbReference type="GO" id="GO:0022857">
    <property type="term" value="F:transmembrane transporter activity"/>
    <property type="evidence" value="ECO:0007669"/>
    <property type="project" value="InterPro"/>
</dbReference>
<evidence type="ECO:0000256" key="4">
    <source>
        <dbReference type="ARBA" id="ARBA00022989"/>
    </source>
</evidence>
<feature type="transmembrane region" description="Helical" evidence="7">
    <location>
        <begin position="288"/>
        <end position="307"/>
    </location>
</feature>
<protein>
    <submittedName>
        <fullName evidence="9">MFS transporter</fullName>
    </submittedName>
</protein>
<dbReference type="PANTHER" id="PTHR23505:SF79">
    <property type="entry name" value="PROTEIN SPINSTER"/>
    <property type="match status" value="1"/>
</dbReference>
<accession>A0A4P7D4Q9</accession>
<evidence type="ECO:0000256" key="6">
    <source>
        <dbReference type="SAM" id="MobiDB-lite"/>
    </source>
</evidence>
<organism evidence="9 10">
    <name type="scientific">Paraburkholderia pallida</name>
    <dbReference type="NCBI Taxonomy" id="2547399"/>
    <lineage>
        <taxon>Bacteria</taxon>
        <taxon>Pseudomonadati</taxon>
        <taxon>Pseudomonadota</taxon>
        <taxon>Betaproteobacteria</taxon>
        <taxon>Burkholderiales</taxon>
        <taxon>Burkholderiaceae</taxon>
        <taxon>Paraburkholderia</taxon>
    </lineage>
</organism>
<evidence type="ECO:0000313" key="9">
    <source>
        <dbReference type="EMBL" id="QBR01544.1"/>
    </source>
</evidence>
<feature type="transmembrane region" description="Helical" evidence="7">
    <location>
        <begin position="319"/>
        <end position="338"/>
    </location>
</feature>
<keyword evidence="3 7" id="KW-0812">Transmembrane</keyword>
<gene>
    <name evidence="9" type="ORF">E1956_30670</name>
</gene>
<dbReference type="CDD" id="cd17328">
    <property type="entry name" value="MFS_spinster_like"/>
    <property type="match status" value="1"/>
</dbReference>
<proteinExistence type="predicted"/>
<dbReference type="Pfam" id="PF07690">
    <property type="entry name" value="MFS_1"/>
    <property type="match status" value="1"/>
</dbReference>
<reference evidence="9 10" key="1">
    <citation type="submission" date="2019-03" db="EMBL/GenBank/DDBJ databases">
        <title>Paraburkholderia sp. 7MH5, isolated from subtropical forest soil.</title>
        <authorList>
            <person name="Gao Z.-H."/>
            <person name="Qiu L.-H."/>
        </authorList>
    </citation>
    <scope>NUCLEOTIDE SEQUENCE [LARGE SCALE GENOMIC DNA]</scope>
    <source>
        <strain evidence="9 10">7MH5</strain>
    </source>
</reference>
<dbReference type="PANTHER" id="PTHR23505">
    <property type="entry name" value="SPINSTER"/>
    <property type="match status" value="1"/>
</dbReference>
<feature type="transmembrane region" description="Helical" evidence="7">
    <location>
        <begin position="41"/>
        <end position="64"/>
    </location>
</feature>
<dbReference type="OrthoDB" id="6057322at2"/>
<feature type="transmembrane region" description="Helical" evidence="7">
    <location>
        <begin position="195"/>
        <end position="217"/>
    </location>
</feature>
<feature type="transmembrane region" description="Helical" evidence="7">
    <location>
        <begin position="344"/>
        <end position="370"/>
    </location>
</feature>
<evidence type="ECO:0000256" key="3">
    <source>
        <dbReference type="ARBA" id="ARBA00022692"/>
    </source>
</evidence>
<dbReference type="Proteomes" id="UP000295727">
    <property type="component" value="Chromosome 3"/>
</dbReference>
<name>A0A4P7D4Q9_9BURK</name>
<feature type="transmembrane region" description="Helical" evidence="7">
    <location>
        <begin position="248"/>
        <end position="268"/>
    </location>
</feature>
<evidence type="ECO:0000259" key="8">
    <source>
        <dbReference type="PROSITE" id="PS50850"/>
    </source>
</evidence>
<dbReference type="EMBL" id="CP038150">
    <property type="protein sequence ID" value="QBR01544.1"/>
    <property type="molecule type" value="Genomic_DNA"/>
</dbReference>
<keyword evidence="2" id="KW-0813">Transport</keyword>
<feature type="region of interest" description="Disordered" evidence="6">
    <location>
        <begin position="1"/>
        <end position="21"/>
    </location>
</feature>
<dbReference type="GO" id="GO:0016020">
    <property type="term" value="C:membrane"/>
    <property type="evidence" value="ECO:0007669"/>
    <property type="project" value="UniProtKB-SubCell"/>
</dbReference>
<dbReference type="SUPFAM" id="SSF103473">
    <property type="entry name" value="MFS general substrate transporter"/>
    <property type="match status" value="1"/>
</dbReference>
<dbReference type="KEGG" id="ppai:E1956_30670"/>
<dbReference type="InterPro" id="IPR011701">
    <property type="entry name" value="MFS"/>
</dbReference>
<sequence>MWSMHEPAQKHAVKHPSGGDMNTSIEQAATQAARKVTMSRYCLVLLTVIYTLNIFDRTIVSVLLDAIKADLKLSDMQLGLIAGLGFAMMYALLGLPMGRLADRTRRGAVIAGGVFLWSIATLLGGFARSGAHLVAARALVGVGEAAGTAPSYSMLADYFPKSQRARVLSIFSMGLPIGIFSGVLAGGWLSQWYGWRTTLFLAGAPGLIAAALIMFTVPEPVPAEPRDTAQKAASLRETLRFLGGQRSYIFSLLGSFFCGFTLNALFIWMPSFLGRIHHLPRGQIGTSLAIALGLMGLIGVYAGGAVVTRFGSSDDRWKMWQPAAACALSCPFLLVMLMTPSVTVALVALAAGSLLCQSLLGPVFSVYQCVARPRMRSFATAVQNLVGTLGGLGVGSLLIGMLNDHLSATHGTEAIRYSLLLPVACLVPAALCYWTASRFINEDARRAA</sequence>
<feature type="transmembrane region" description="Helical" evidence="7">
    <location>
        <begin position="107"/>
        <end position="127"/>
    </location>
</feature>
<evidence type="ECO:0000256" key="2">
    <source>
        <dbReference type="ARBA" id="ARBA00022448"/>
    </source>
</evidence>
<comment type="subcellular location">
    <subcellularLocation>
        <location evidence="1">Membrane</location>
        <topology evidence="1">Multi-pass membrane protein</topology>
    </subcellularLocation>
</comment>
<dbReference type="AlphaFoldDB" id="A0A4P7D4Q9"/>
<dbReference type="InterPro" id="IPR036259">
    <property type="entry name" value="MFS_trans_sf"/>
</dbReference>
<dbReference type="InterPro" id="IPR020846">
    <property type="entry name" value="MFS_dom"/>
</dbReference>
<feature type="transmembrane region" description="Helical" evidence="7">
    <location>
        <begin position="167"/>
        <end position="189"/>
    </location>
</feature>
<evidence type="ECO:0000256" key="5">
    <source>
        <dbReference type="ARBA" id="ARBA00023136"/>
    </source>
</evidence>
<dbReference type="PROSITE" id="PS50850">
    <property type="entry name" value="MFS"/>
    <property type="match status" value="1"/>
</dbReference>
<dbReference type="InterPro" id="IPR044770">
    <property type="entry name" value="MFS_spinster-like"/>
</dbReference>
<keyword evidence="10" id="KW-1185">Reference proteome</keyword>
<keyword evidence="5 7" id="KW-0472">Membrane</keyword>
<feature type="transmembrane region" description="Helical" evidence="7">
    <location>
        <begin position="76"/>
        <end position="95"/>
    </location>
</feature>